<evidence type="ECO:0000256" key="4">
    <source>
        <dbReference type="ARBA" id="ARBA00023015"/>
    </source>
</evidence>
<keyword evidence="5" id="KW-0238">DNA-binding</keyword>
<dbReference type="EMBL" id="JAWXXV010000001">
    <property type="protein sequence ID" value="MDX5983799.1"/>
    <property type="molecule type" value="Genomic_DNA"/>
</dbReference>
<dbReference type="InterPro" id="IPR036388">
    <property type="entry name" value="WH-like_DNA-bd_sf"/>
</dbReference>
<organism evidence="7 8">
    <name type="scientific">Sphingomonas echinoides</name>
    <dbReference type="NCBI Taxonomy" id="59803"/>
    <lineage>
        <taxon>Bacteria</taxon>
        <taxon>Pseudomonadati</taxon>
        <taxon>Pseudomonadota</taxon>
        <taxon>Alphaproteobacteria</taxon>
        <taxon>Sphingomonadales</taxon>
        <taxon>Sphingomonadaceae</taxon>
        <taxon>Sphingomonas</taxon>
    </lineage>
</organism>
<evidence type="ECO:0000313" key="8">
    <source>
        <dbReference type="Proteomes" id="UP001279660"/>
    </source>
</evidence>
<dbReference type="Pfam" id="PF01475">
    <property type="entry name" value="FUR"/>
    <property type="match status" value="1"/>
</dbReference>
<dbReference type="InterPro" id="IPR036390">
    <property type="entry name" value="WH_DNA-bd_sf"/>
</dbReference>
<evidence type="ECO:0000256" key="6">
    <source>
        <dbReference type="ARBA" id="ARBA00023163"/>
    </source>
</evidence>
<keyword evidence="8" id="KW-1185">Reference proteome</keyword>
<evidence type="ECO:0000256" key="5">
    <source>
        <dbReference type="ARBA" id="ARBA00023125"/>
    </source>
</evidence>
<protein>
    <submittedName>
        <fullName evidence="7">Transcriptional repressor</fullName>
    </submittedName>
</protein>
<dbReference type="PANTHER" id="PTHR33202">
    <property type="entry name" value="ZINC UPTAKE REGULATION PROTEIN"/>
    <property type="match status" value="1"/>
</dbReference>
<evidence type="ECO:0000313" key="7">
    <source>
        <dbReference type="EMBL" id="MDX5983799.1"/>
    </source>
</evidence>
<accession>A0ABU4PK32</accession>
<reference evidence="7 8" key="1">
    <citation type="submission" date="2023-11" db="EMBL/GenBank/DDBJ databases">
        <title>MicrobeMod: A computational toolkit for identifying prokaryotic methylation and restriction-modification with nanopore sequencing.</title>
        <authorList>
            <person name="Crits-Christoph A."/>
            <person name="Kang S.C."/>
            <person name="Lee H."/>
            <person name="Ostrov N."/>
        </authorList>
    </citation>
    <scope>NUCLEOTIDE SEQUENCE [LARGE SCALE GENOMIC DNA]</scope>
    <source>
        <strain evidence="7 8">ATCC 14820</strain>
    </source>
</reference>
<keyword evidence="4" id="KW-0805">Transcription regulation</keyword>
<comment type="similarity">
    <text evidence="1">Belongs to the Fur family.</text>
</comment>
<evidence type="ECO:0000256" key="3">
    <source>
        <dbReference type="ARBA" id="ARBA00022833"/>
    </source>
</evidence>
<keyword evidence="3" id="KW-0862">Zinc</keyword>
<proteinExistence type="inferred from homology"/>
<dbReference type="RefSeq" id="WP_029622506.1">
    <property type="nucleotide sequence ID" value="NZ_JAWXXV010000001.1"/>
</dbReference>
<sequence>MATHHHTEPQGADLAVAAQATLERSGEQWTAMRANIFRALAGFDKSASAYDIAEAVSKAEGRRVAANSVYRILDLFVGKNLARRVESSNAYIANAHPGCLHDCIFLVCDTCGQTVHLDDDRITNGVRSAAEAAGFSPVRPVIEVRGKCADCG</sequence>
<dbReference type="Gene3D" id="3.30.1490.190">
    <property type="match status" value="1"/>
</dbReference>
<evidence type="ECO:0000256" key="2">
    <source>
        <dbReference type="ARBA" id="ARBA00022491"/>
    </source>
</evidence>
<dbReference type="InterPro" id="IPR043135">
    <property type="entry name" value="Fur_C"/>
</dbReference>
<dbReference type="SUPFAM" id="SSF46785">
    <property type="entry name" value="Winged helix' DNA-binding domain"/>
    <property type="match status" value="1"/>
</dbReference>
<name>A0ABU4PK32_9SPHN</name>
<keyword evidence="2" id="KW-0678">Repressor</keyword>
<keyword evidence="6" id="KW-0804">Transcription</keyword>
<dbReference type="Gene3D" id="1.10.10.10">
    <property type="entry name" value="Winged helix-like DNA-binding domain superfamily/Winged helix DNA-binding domain"/>
    <property type="match status" value="1"/>
</dbReference>
<evidence type="ECO:0000256" key="1">
    <source>
        <dbReference type="ARBA" id="ARBA00007957"/>
    </source>
</evidence>
<dbReference type="PANTHER" id="PTHR33202:SF6">
    <property type="entry name" value="ZINC UPTAKE REGULATION PROTEIN"/>
    <property type="match status" value="1"/>
</dbReference>
<comment type="caution">
    <text evidence="7">The sequence shown here is derived from an EMBL/GenBank/DDBJ whole genome shotgun (WGS) entry which is preliminary data.</text>
</comment>
<dbReference type="InterPro" id="IPR002481">
    <property type="entry name" value="FUR"/>
</dbReference>
<gene>
    <name evidence="7" type="ORF">SIL82_05960</name>
</gene>
<dbReference type="Proteomes" id="UP001279660">
    <property type="component" value="Unassembled WGS sequence"/>
</dbReference>